<gene>
    <name evidence="2" type="ORF">HPB51_022979</name>
</gene>
<dbReference type="EMBL" id="JABSTU010000010">
    <property type="protein sequence ID" value="KAH8019878.1"/>
    <property type="molecule type" value="Genomic_DNA"/>
</dbReference>
<evidence type="ECO:0000313" key="3">
    <source>
        <dbReference type="Proteomes" id="UP000821866"/>
    </source>
</evidence>
<name>A0A9J6DDF3_RHIMP</name>
<organism evidence="2 3">
    <name type="scientific">Rhipicephalus microplus</name>
    <name type="common">Cattle tick</name>
    <name type="synonym">Boophilus microplus</name>
    <dbReference type="NCBI Taxonomy" id="6941"/>
    <lineage>
        <taxon>Eukaryota</taxon>
        <taxon>Metazoa</taxon>
        <taxon>Ecdysozoa</taxon>
        <taxon>Arthropoda</taxon>
        <taxon>Chelicerata</taxon>
        <taxon>Arachnida</taxon>
        <taxon>Acari</taxon>
        <taxon>Parasitiformes</taxon>
        <taxon>Ixodida</taxon>
        <taxon>Ixodoidea</taxon>
        <taxon>Ixodidae</taxon>
        <taxon>Rhipicephalinae</taxon>
        <taxon>Rhipicephalus</taxon>
        <taxon>Boophilus</taxon>
    </lineage>
</organism>
<keyword evidence="3" id="KW-1185">Reference proteome</keyword>
<sequence>MTHEVILRSTSDAAVRCQHGCLEHQDRASLLGPQWVSGAEFEPGIHEIIADRKVAVATRCCYVTLANRRSFRDGAAVNSEPSEALTRHLTEEATTKNPYELSEVVSGSHPARLLRYLGGVSTSEPSDADVPSPATLGRSGPVRIVMIRRYDVKRVVELMPSEDFDVRDAFGLVLQLPSRTCENLNTLVAEPSAPWREFLSIRCQHMGKGVQCSRPCCVHEAIVCTRTWFGSQFPPDDTGKSTQVCRKERRDAVTCPVHHTVSSKTTTSAEPGSLPVYQPLKSVGNQSSPFHGIRLESSSNLNDDADDSPCSSPQRSGPKSRVQCESYGYFHQNVLIASSAY</sequence>
<evidence type="ECO:0000256" key="1">
    <source>
        <dbReference type="SAM" id="MobiDB-lite"/>
    </source>
</evidence>
<comment type="caution">
    <text evidence="2">The sequence shown here is derived from an EMBL/GenBank/DDBJ whole genome shotgun (WGS) entry which is preliminary data.</text>
</comment>
<feature type="compositionally biased region" description="Low complexity" evidence="1">
    <location>
        <begin position="259"/>
        <end position="268"/>
    </location>
</feature>
<reference evidence="2" key="2">
    <citation type="submission" date="2021-09" db="EMBL/GenBank/DDBJ databases">
        <authorList>
            <person name="Jia N."/>
            <person name="Wang J."/>
            <person name="Shi W."/>
            <person name="Du L."/>
            <person name="Sun Y."/>
            <person name="Zhan W."/>
            <person name="Jiang J."/>
            <person name="Wang Q."/>
            <person name="Zhang B."/>
            <person name="Ji P."/>
            <person name="Sakyi L.B."/>
            <person name="Cui X."/>
            <person name="Yuan T."/>
            <person name="Jiang B."/>
            <person name="Yang W."/>
            <person name="Lam T.T.-Y."/>
            <person name="Chang Q."/>
            <person name="Ding S."/>
            <person name="Wang X."/>
            <person name="Zhu J."/>
            <person name="Ruan X."/>
            <person name="Zhao L."/>
            <person name="Wei J."/>
            <person name="Que T."/>
            <person name="Du C."/>
            <person name="Cheng J."/>
            <person name="Dai P."/>
            <person name="Han X."/>
            <person name="Huang E."/>
            <person name="Gao Y."/>
            <person name="Liu J."/>
            <person name="Shao H."/>
            <person name="Ye R."/>
            <person name="Li L."/>
            <person name="Wei W."/>
            <person name="Wang X."/>
            <person name="Wang C."/>
            <person name="Huo Q."/>
            <person name="Li W."/>
            <person name="Guo W."/>
            <person name="Chen H."/>
            <person name="Chen S."/>
            <person name="Zhou L."/>
            <person name="Zhou L."/>
            <person name="Ni X."/>
            <person name="Tian J."/>
            <person name="Zhou Y."/>
            <person name="Sheng Y."/>
            <person name="Liu T."/>
            <person name="Pan Y."/>
            <person name="Xia L."/>
            <person name="Li J."/>
            <person name="Zhao F."/>
            <person name="Cao W."/>
        </authorList>
    </citation>
    <scope>NUCLEOTIDE SEQUENCE</scope>
    <source>
        <strain evidence="2">Rmic-2018</strain>
        <tissue evidence="2">Larvae</tissue>
    </source>
</reference>
<protein>
    <submittedName>
        <fullName evidence="2">Uncharacterized protein</fullName>
    </submittedName>
</protein>
<dbReference type="Proteomes" id="UP000821866">
    <property type="component" value="Chromosome 8"/>
</dbReference>
<feature type="region of interest" description="Disordered" evidence="1">
    <location>
        <begin position="259"/>
        <end position="321"/>
    </location>
</feature>
<proteinExistence type="predicted"/>
<dbReference type="AlphaFoldDB" id="A0A9J6DDF3"/>
<dbReference type="VEuPathDB" id="VectorBase:LOC119186171"/>
<accession>A0A9J6DDF3</accession>
<reference evidence="2" key="1">
    <citation type="journal article" date="2020" name="Cell">
        <title>Large-Scale Comparative Analyses of Tick Genomes Elucidate Their Genetic Diversity and Vector Capacities.</title>
        <authorList>
            <consortium name="Tick Genome and Microbiome Consortium (TIGMIC)"/>
            <person name="Jia N."/>
            <person name="Wang J."/>
            <person name="Shi W."/>
            <person name="Du L."/>
            <person name="Sun Y."/>
            <person name="Zhan W."/>
            <person name="Jiang J.F."/>
            <person name="Wang Q."/>
            <person name="Zhang B."/>
            <person name="Ji P."/>
            <person name="Bell-Sakyi L."/>
            <person name="Cui X.M."/>
            <person name="Yuan T.T."/>
            <person name="Jiang B.G."/>
            <person name="Yang W.F."/>
            <person name="Lam T.T."/>
            <person name="Chang Q.C."/>
            <person name="Ding S.J."/>
            <person name="Wang X.J."/>
            <person name="Zhu J.G."/>
            <person name="Ruan X.D."/>
            <person name="Zhao L."/>
            <person name="Wei J.T."/>
            <person name="Ye R.Z."/>
            <person name="Que T.C."/>
            <person name="Du C.H."/>
            <person name="Zhou Y.H."/>
            <person name="Cheng J.X."/>
            <person name="Dai P.F."/>
            <person name="Guo W.B."/>
            <person name="Han X.H."/>
            <person name="Huang E.J."/>
            <person name="Li L.F."/>
            <person name="Wei W."/>
            <person name="Gao Y.C."/>
            <person name="Liu J.Z."/>
            <person name="Shao H.Z."/>
            <person name="Wang X."/>
            <person name="Wang C.C."/>
            <person name="Yang T.C."/>
            <person name="Huo Q.B."/>
            <person name="Li W."/>
            <person name="Chen H.Y."/>
            <person name="Chen S.E."/>
            <person name="Zhou L.G."/>
            <person name="Ni X.B."/>
            <person name="Tian J.H."/>
            <person name="Sheng Y."/>
            <person name="Liu T."/>
            <person name="Pan Y.S."/>
            <person name="Xia L.Y."/>
            <person name="Li J."/>
            <person name="Zhao F."/>
            <person name="Cao W.C."/>
        </authorList>
    </citation>
    <scope>NUCLEOTIDE SEQUENCE</scope>
    <source>
        <strain evidence="2">Rmic-2018</strain>
    </source>
</reference>
<evidence type="ECO:0000313" key="2">
    <source>
        <dbReference type="EMBL" id="KAH8019878.1"/>
    </source>
</evidence>